<accession>A0ABT8MI83</accession>
<evidence type="ECO:0000256" key="2">
    <source>
        <dbReference type="SAM" id="Phobius"/>
    </source>
</evidence>
<evidence type="ECO:0000313" key="3">
    <source>
        <dbReference type="EMBL" id="MDN7129642.1"/>
    </source>
</evidence>
<comment type="caution">
    <text evidence="3">The sequence shown here is derived from an EMBL/GenBank/DDBJ whole genome shotgun (WGS) entry which is preliminary data.</text>
</comment>
<dbReference type="Proteomes" id="UP001169491">
    <property type="component" value="Unassembled WGS sequence"/>
</dbReference>
<feature type="transmembrane region" description="Helical" evidence="2">
    <location>
        <begin position="35"/>
        <end position="52"/>
    </location>
</feature>
<evidence type="ECO:0000256" key="1">
    <source>
        <dbReference type="SAM" id="MobiDB-lite"/>
    </source>
</evidence>
<feature type="transmembrane region" description="Helical" evidence="2">
    <location>
        <begin position="333"/>
        <end position="351"/>
    </location>
</feature>
<feature type="transmembrane region" description="Helical" evidence="2">
    <location>
        <begin position="58"/>
        <end position="78"/>
    </location>
</feature>
<organism evidence="3 4">
    <name type="scientific">Pseudidiomarina terrestris</name>
    <dbReference type="NCBI Taxonomy" id="2820060"/>
    <lineage>
        <taxon>Bacteria</taxon>
        <taxon>Pseudomonadati</taxon>
        <taxon>Pseudomonadota</taxon>
        <taxon>Gammaproteobacteria</taxon>
        <taxon>Alteromonadales</taxon>
        <taxon>Idiomarinaceae</taxon>
        <taxon>Pseudidiomarina</taxon>
    </lineage>
</organism>
<feature type="region of interest" description="Disordered" evidence="1">
    <location>
        <begin position="186"/>
        <end position="214"/>
    </location>
</feature>
<keyword evidence="2" id="KW-0472">Membrane</keyword>
<feature type="transmembrane region" description="Helical" evidence="2">
    <location>
        <begin position="218"/>
        <end position="236"/>
    </location>
</feature>
<feature type="transmembrane region" description="Helical" evidence="2">
    <location>
        <begin position="6"/>
        <end position="23"/>
    </location>
</feature>
<feature type="transmembrane region" description="Helical" evidence="2">
    <location>
        <begin position="363"/>
        <end position="384"/>
    </location>
</feature>
<name>A0ABT8MI83_9GAMM</name>
<dbReference type="EMBL" id="JAGGJC010000002">
    <property type="protein sequence ID" value="MDN7129642.1"/>
    <property type="molecule type" value="Genomic_DNA"/>
</dbReference>
<keyword evidence="2" id="KW-1133">Transmembrane helix</keyword>
<proteinExistence type="predicted"/>
<feature type="transmembrane region" description="Helical" evidence="2">
    <location>
        <begin position="150"/>
        <end position="175"/>
    </location>
</feature>
<reference evidence="3 4" key="1">
    <citation type="submission" date="2021-03" db="EMBL/GenBank/DDBJ databases">
        <title>Pseudidiomarina terrestris, a new bacterium isolated from saline soil.</title>
        <authorList>
            <person name="Galisteo C."/>
            <person name="De La Haba R."/>
            <person name="Sanchez-Porro C."/>
            <person name="Ventosa A."/>
        </authorList>
    </citation>
    <scope>NUCLEOTIDE SEQUENCE [LARGE SCALE GENOMIC DNA]</scope>
    <source>
        <strain evidence="4">1APR75-15</strain>
    </source>
</reference>
<dbReference type="InterPro" id="IPR008537">
    <property type="entry name" value="DUF819"/>
</dbReference>
<dbReference type="PANTHER" id="PTHR34289">
    <property type="entry name" value="PROTEIN, PUTATIVE (DUF819)-RELATED"/>
    <property type="match status" value="1"/>
</dbReference>
<evidence type="ECO:0000313" key="4">
    <source>
        <dbReference type="Proteomes" id="UP001169491"/>
    </source>
</evidence>
<sequence length="385" mass="40135">MISADNTLALLACLLLIVYIGYISEKTRFGQALSAPLIILLLSFIIGNSGILPSKAPLYGVIQGILVPLAIPLLLFSADLRLVFRESKRMVWAFLLATVFTIIGALIGSGLISMGAAEPQLVGILAASYIGGSANFVATSQAVGFTDSSLYTAALTADALGAMFFLTLLMSLPAIRPIARHFQERAALPDPPPPKPARAALASEAGADQEGQPSSESGVVLAVLLSATICALGMLVATWLPFAGAFIIAITVLSLMLANFAPSKMKAKIHFDYSLGTLFMYVFFATIGLGADLGAMVGAALPMLAFLAILVLVHIVLLVWLGARWRFTLAEMMIASSACILGPAAAAALAASKGWRHLVTPGMLVGVLGYAVATFIGITLTNLLG</sequence>
<keyword evidence="4" id="KW-1185">Reference proteome</keyword>
<dbReference type="Pfam" id="PF05684">
    <property type="entry name" value="DUF819"/>
    <property type="match status" value="1"/>
</dbReference>
<feature type="transmembrane region" description="Helical" evidence="2">
    <location>
        <begin position="297"/>
        <end position="321"/>
    </location>
</feature>
<keyword evidence="2" id="KW-0812">Transmembrane</keyword>
<feature type="transmembrane region" description="Helical" evidence="2">
    <location>
        <begin position="273"/>
        <end position="291"/>
    </location>
</feature>
<feature type="transmembrane region" description="Helical" evidence="2">
    <location>
        <begin position="242"/>
        <end position="261"/>
    </location>
</feature>
<gene>
    <name evidence="3" type="ORF">J6I92_07140</name>
</gene>
<dbReference type="RefSeq" id="WP_301834416.1">
    <property type="nucleotide sequence ID" value="NZ_JAGGJC010000002.1"/>
</dbReference>
<dbReference type="PANTHER" id="PTHR34289:SF8">
    <property type="entry name" value="DUF819 DOMAIN-CONTAINING PROTEIN"/>
    <property type="match status" value="1"/>
</dbReference>
<feature type="transmembrane region" description="Helical" evidence="2">
    <location>
        <begin position="90"/>
        <end position="112"/>
    </location>
</feature>
<protein>
    <submittedName>
        <fullName evidence="3">DUF819 family protein</fullName>
    </submittedName>
</protein>